<organism evidence="1 2">
    <name type="scientific">Meristemomyces frigidus</name>
    <dbReference type="NCBI Taxonomy" id="1508187"/>
    <lineage>
        <taxon>Eukaryota</taxon>
        <taxon>Fungi</taxon>
        <taxon>Dikarya</taxon>
        <taxon>Ascomycota</taxon>
        <taxon>Pezizomycotina</taxon>
        <taxon>Dothideomycetes</taxon>
        <taxon>Dothideomycetidae</taxon>
        <taxon>Mycosphaerellales</taxon>
        <taxon>Teratosphaeriaceae</taxon>
        <taxon>Meristemomyces</taxon>
    </lineage>
</organism>
<dbReference type="EMBL" id="JAVRRL010000004">
    <property type="protein sequence ID" value="KAK5117631.1"/>
    <property type="molecule type" value="Genomic_DNA"/>
</dbReference>
<proteinExistence type="predicted"/>
<dbReference type="AlphaFoldDB" id="A0AAN7YTK2"/>
<gene>
    <name evidence="1" type="ORF">LTR62_005054</name>
</gene>
<comment type="caution">
    <text evidence="1">The sequence shown here is derived from an EMBL/GenBank/DDBJ whole genome shotgun (WGS) entry which is preliminary data.</text>
</comment>
<evidence type="ECO:0000313" key="1">
    <source>
        <dbReference type="EMBL" id="KAK5117631.1"/>
    </source>
</evidence>
<protein>
    <submittedName>
        <fullName evidence="1">Uncharacterized protein</fullName>
    </submittedName>
</protein>
<reference evidence="1" key="1">
    <citation type="submission" date="2023-08" db="EMBL/GenBank/DDBJ databases">
        <title>Black Yeasts Isolated from many extreme environments.</title>
        <authorList>
            <person name="Coleine C."/>
            <person name="Stajich J.E."/>
            <person name="Selbmann L."/>
        </authorList>
    </citation>
    <scope>NUCLEOTIDE SEQUENCE</scope>
    <source>
        <strain evidence="1">CCFEE 5401</strain>
    </source>
</reference>
<name>A0AAN7YTK2_9PEZI</name>
<accession>A0AAN7YTK2</accession>
<dbReference type="Proteomes" id="UP001310890">
    <property type="component" value="Unassembled WGS sequence"/>
</dbReference>
<sequence>MHTAAVQATQVDLTASSGRGTYQVISIYHSCDPRDAEILRHFKHGKHKIDVSTVDPQALAPQVLLPVAKGLTKSVMRCIIPDCARCEDTSIFSDLTLGVAKSHGLTRVPLKPEPKGDTARERLADAGLRARWMYRGLKPNELVVFPLRHPNAWLKVADPLTSKVEIWRRAVKPGFLEMGFGTGGRDGDGQLRMPGREIPCFDEDDGDLASGADWELVRRRKMVRASQAQLPVRGHLPPGHFGPQVQQQSLPWGYQVPMQHGAIANHGLGVAITPSDSILAAPHPSAGFLDHDQQLRDLASTVVNAGLAQGAYQYHNTYDYPIAAWTPFTNYSEQYWAAAHSHCQPQVAMPYDGSSWQMAQPMGAPGYMYGAHAPSSPWPAQFEYGQQSLPNLPYNYQAPRGQKRMYPEDATAPGVETKRFRYWWLPSTSGAY</sequence>
<evidence type="ECO:0000313" key="2">
    <source>
        <dbReference type="Proteomes" id="UP001310890"/>
    </source>
</evidence>